<dbReference type="InterPro" id="IPR036291">
    <property type="entry name" value="NAD(P)-bd_dom_sf"/>
</dbReference>
<dbReference type="RefSeq" id="WP_210805609.1">
    <property type="nucleotide sequence ID" value="NZ_JAGQDG010000001.1"/>
</dbReference>
<dbReference type="Proteomes" id="UP000672097">
    <property type="component" value="Unassembled WGS sequence"/>
</dbReference>
<evidence type="ECO:0000259" key="7">
    <source>
        <dbReference type="Pfam" id="PF21252"/>
    </source>
</evidence>
<sequence length="484" mass="53856">MSRHDPTAHPAVSTTPDDTLAIPARRRLLAGIGGASLGLLSACATPMGPDRLQRPPSQLSAMGLRTPKLNTVRFGVIGLGQRGAFLTRTLMEIEGAEVTAICDIDPPTITRALGYAAKAKRAAPAVHTGSPEAWKALLDRQDVDAVLIVTPWELHTPMALAAMRAGKHAFVEIPAAVSLEECWALVNTAEATQRHCMMLENVCYGRDELMLLNMVRQGLFGELLHAEGAYIHDLRWQIKEIERSTGSWRTLWHTQRDGNIYPTHGLGPIAQYFGINRGDRFDYLNAQSSPARAFAAYSQREFPADHPRNKLKYINGDVHTSLIKCASGRTIMLQHDTATPRPYSRLNTVVGTNGSFAGFPNRIALERFEGKTLMHKNGKYEAFHEWDTNMEPWQKRYDHPLWTRLEAEAKRNGGHGGMDYVMLWRLVWCLREGLALDQDVYDAAAWSAVFPLSCDSVAQRGNAQTFPDFTRGQWQHTPPLAIVS</sequence>
<evidence type="ECO:0000259" key="6">
    <source>
        <dbReference type="Pfam" id="PF01408"/>
    </source>
</evidence>
<dbReference type="PANTHER" id="PTHR43818:SF1">
    <property type="entry name" value="GLYCOSYL HYDROLASE FAMILY 109 PROTEIN"/>
    <property type="match status" value="1"/>
</dbReference>
<evidence type="ECO:0000313" key="9">
    <source>
        <dbReference type="Proteomes" id="UP000672097"/>
    </source>
</evidence>
<name>A0ABS5DSF3_9BURK</name>
<keyword evidence="9" id="KW-1185">Reference proteome</keyword>
<dbReference type="InterPro" id="IPR000683">
    <property type="entry name" value="Gfo/Idh/MocA-like_OxRdtase_N"/>
</dbReference>
<gene>
    <name evidence="8" type="ORF">KAK11_01975</name>
</gene>
<evidence type="ECO:0000256" key="3">
    <source>
        <dbReference type="ARBA" id="ARBA00022801"/>
    </source>
</evidence>
<dbReference type="SUPFAM" id="SSF51735">
    <property type="entry name" value="NAD(P)-binding Rossmann-fold domains"/>
    <property type="match status" value="1"/>
</dbReference>
<evidence type="ECO:0000256" key="5">
    <source>
        <dbReference type="ARBA" id="ARBA00023295"/>
    </source>
</evidence>
<dbReference type="Gene3D" id="3.30.360.10">
    <property type="entry name" value="Dihydrodipicolinate Reductase, domain 2"/>
    <property type="match status" value="1"/>
</dbReference>
<keyword evidence="3" id="KW-0378">Hydrolase</keyword>
<evidence type="ECO:0000313" key="8">
    <source>
        <dbReference type="EMBL" id="MBQ0934078.1"/>
    </source>
</evidence>
<evidence type="ECO:0000256" key="4">
    <source>
        <dbReference type="ARBA" id="ARBA00023027"/>
    </source>
</evidence>
<feature type="domain" description="Gfo/Idh/MocA-like oxidoreductase N-terminal" evidence="6">
    <location>
        <begin position="72"/>
        <end position="198"/>
    </location>
</feature>
<proteinExistence type="inferred from homology"/>
<comment type="cofactor">
    <cofactor evidence="1">
        <name>NAD(+)</name>
        <dbReference type="ChEBI" id="CHEBI:57540"/>
    </cofactor>
</comment>
<dbReference type="Gene3D" id="3.40.50.720">
    <property type="entry name" value="NAD(P)-binding Rossmann-like Domain"/>
    <property type="match status" value="1"/>
</dbReference>
<dbReference type="PANTHER" id="PTHR43818">
    <property type="entry name" value="BCDNA.GH03377"/>
    <property type="match status" value="1"/>
</dbReference>
<feature type="domain" description="Glycosyl hydrolase 109 C-terminal" evidence="7">
    <location>
        <begin position="209"/>
        <end position="387"/>
    </location>
</feature>
<organism evidence="8 9">
    <name type="scientific">Ideonella paludis</name>
    <dbReference type="NCBI Taxonomy" id="1233411"/>
    <lineage>
        <taxon>Bacteria</taxon>
        <taxon>Pseudomonadati</taxon>
        <taxon>Pseudomonadota</taxon>
        <taxon>Betaproteobacteria</taxon>
        <taxon>Burkholderiales</taxon>
        <taxon>Sphaerotilaceae</taxon>
        <taxon>Ideonella</taxon>
    </lineage>
</organism>
<evidence type="ECO:0000256" key="2">
    <source>
        <dbReference type="ARBA" id="ARBA00009329"/>
    </source>
</evidence>
<keyword evidence="4" id="KW-0520">NAD</keyword>
<dbReference type="EMBL" id="JAGQDG010000001">
    <property type="protein sequence ID" value="MBQ0934078.1"/>
    <property type="molecule type" value="Genomic_DNA"/>
</dbReference>
<protein>
    <submittedName>
        <fullName evidence="8">Gfo/Idh/MocA family oxidoreductase</fullName>
    </submittedName>
</protein>
<keyword evidence="5" id="KW-0326">Glycosidase</keyword>
<comment type="similarity">
    <text evidence="2">Belongs to the Gfo/Idh/MocA family. Glycosyl hydrolase 109 subfamily.</text>
</comment>
<evidence type="ECO:0000256" key="1">
    <source>
        <dbReference type="ARBA" id="ARBA00001911"/>
    </source>
</evidence>
<reference evidence="8 9" key="1">
    <citation type="submission" date="2021-04" db="EMBL/GenBank/DDBJ databases">
        <title>The genome sequence of type strain Ideonella paludis KCTC 32238.</title>
        <authorList>
            <person name="Liu Y."/>
        </authorList>
    </citation>
    <scope>NUCLEOTIDE SEQUENCE [LARGE SCALE GENOMIC DNA]</scope>
    <source>
        <strain evidence="8 9">KCTC 32238</strain>
    </source>
</reference>
<dbReference type="InterPro" id="IPR050463">
    <property type="entry name" value="Gfo/Idh/MocA_oxidrdct_glycsds"/>
</dbReference>
<accession>A0ABS5DSF3</accession>
<dbReference type="Pfam" id="PF21252">
    <property type="entry name" value="Glyco_hydro_109_C"/>
    <property type="match status" value="1"/>
</dbReference>
<dbReference type="InterPro" id="IPR049303">
    <property type="entry name" value="Glyco_hydro_109_C"/>
</dbReference>
<dbReference type="Pfam" id="PF01408">
    <property type="entry name" value="GFO_IDH_MocA"/>
    <property type="match status" value="1"/>
</dbReference>
<comment type="caution">
    <text evidence="8">The sequence shown here is derived from an EMBL/GenBank/DDBJ whole genome shotgun (WGS) entry which is preliminary data.</text>
</comment>